<feature type="domain" description="Tyrosine-protein phosphatase" evidence="3">
    <location>
        <begin position="91"/>
        <end position="244"/>
    </location>
</feature>
<dbReference type="FunFam" id="3.90.190.10:FF:000013">
    <property type="entry name" value="receptor-type tyrosine-protein phosphatase zeta isoform X1"/>
    <property type="match status" value="1"/>
</dbReference>
<evidence type="ECO:0000313" key="4">
    <source>
        <dbReference type="EMBL" id="CDR01294.1"/>
    </source>
</evidence>
<dbReference type="SMART" id="SM00194">
    <property type="entry name" value="PTPc"/>
    <property type="match status" value="1"/>
</dbReference>
<dbReference type="EMBL" id="FR965764">
    <property type="protein sequence ID" value="CDR01294.1"/>
    <property type="molecule type" value="Genomic_DNA"/>
</dbReference>
<dbReference type="SUPFAM" id="SSF52799">
    <property type="entry name" value="(Phosphotyrosine protein) phosphatases II"/>
    <property type="match status" value="1"/>
</dbReference>
<evidence type="ECO:0000313" key="5">
    <source>
        <dbReference type="Proteomes" id="UP000193380"/>
    </source>
</evidence>
<dbReference type="PaxDb" id="8022-A0A060ZIE2"/>
<feature type="non-terminal residue" evidence="4">
    <location>
        <position position="1"/>
    </location>
</feature>
<dbReference type="EC" id="3.1.3.48" evidence="1"/>
<dbReference type="InterPro" id="IPR029021">
    <property type="entry name" value="Prot-tyrosine_phosphatase-like"/>
</dbReference>
<sequence length="244" mass="27512">LCKKKYIKTACIIRRIAKYLPGKILQQITQALVESQVNYCSVVWGNASSSEVRRLQNAQNKAARIVLRWRYGSSVAVMRSLISSSNAIQCDYSAALKECNREKNRNSSLIPGERSRVCLSTVAGETTSDYINASYLTGYRQSTEFIVTQNPLAGTVTDFWRMIWDHNAQVIVTLPGTPSLAEGEEPYVYWPRKEQPISYEAFTVTLQSENHMCLANEEMLVVQHYVLEATQVRSAEGDQQDQGD</sequence>
<evidence type="ECO:0000259" key="3">
    <source>
        <dbReference type="PROSITE" id="PS50055"/>
    </source>
</evidence>
<evidence type="ECO:0000256" key="2">
    <source>
        <dbReference type="ARBA" id="ARBA00022912"/>
    </source>
</evidence>
<dbReference type="InterPro" id="IPR050348">
    <property type="entry name" value="Protein-Tyr_Phosphatase"/>
</dbReference>
<accession>A0A060ZIE2</accession>
<dbReference type="STRING" id="8022.A0A060ZIE2"/>
<keyword evidence="2" id="KW-0378">Hydrolase</keyword>
<dbReference type="InterPro" id="IPR000242">
    <property type="entry name" value="PTP_cat"/>
</dbReference>
<dbReference type="PRINTS" id="PR00700">
    <property type="entry name" value="PRTYPHPHTASE"/>
</dbReference>
<evidence type="ECO:0000256" key="1">
    <source>
        <dbReference type="ARBA" id="ARBA00013064"/>
    </source>
</evidence>
<dbReference type="Proteomes" id="UP000193380">
    <property type="component" value="Unassembled WGS sequence"/>
</dbReference>
<dbReference type="PANTHER" id="PTHR19134">
    <property type="entry name" value="RECEPTOR-TYPE TYROSINE-PROTEIN PHOSPHATASE"/>
    <property type="match status" value="1"/>
</dbReference>
<proteinExistence type="predicted"/>
<keyword evidence="2" id="KW-0904">Protein phosphatase</keyword>
<reference evidence="4" key="2">
    <citation type="submission" date="2014-03" db="EMBL/GenBank/DDBJ databases">
        <authorList>
            <person name="Genoscope - CEA"/>
        </authorList>
    </citation>
    <scope>NUCLEOTIDE SEQUENCE</scope>
</reference>
<dbReference type="Pfam" id="PF00102">
    <property type="entry name" value="Y_phosphatase"/>
    <property type="match status" value="1"/>
</dbReference>
<dbReference type="Gene3D" id="3.90.190.10">
    <property type="entry name" value="Protein tyrosine phosphatase superfamily"/>
    <property type="match status" value="1"/>
</dbReference>
<dbReference type="PANTHER" id="PTHR19134:SF449">
    <property type="entry name" value="TYROSINE-PROTEIN PHOSPHATASE 1"/>
    <property type="match status" value="1"/>
</dbReference>
<dbReference type="PROSITE" id="PS50055">
    <property type="entry name" value="TYR_PHOSPHATASE_PTP"/>
    <property type="match status" value="1"/>
</dbReference>
<gene>
    <name evidence="4" type="ORF">GSONMT00023521001</name>
</gene>
<organism evidence="4 5">
    <name type="scientific">Oncorhynchus mykiss</name>
    <name type="common">Rainbow trout</name>
    <name type="synonym">Salmo gairdneri</name>
    <dbReference type="NCBI Taxonomy" id="8022"/>
    <lineage>
        <taxon>Eukaryota</taxon>
        <taxon>Metazoa</taxon>
        <taxon>Chordata</taxon>
        <taxon>Craniata</taxon>
        <taxon>Vertebrata</taxon>
        <taxon>Euteleostomi</taxon>
        <taxon>Actinopterygii</taxon>
        <taxon>Neopterygii</taxon>
        <taxon>Teleostei</taxon>
        <taxon>Protacanthopterygii</taxon>
        <taxon>Salmoniformes</taxon>
        <taxon>Salmonidae</taxon>
        <taxon>Salmoninae</taxon>
        <taxon>Oncorhynchus</taxon>
    </lineage>
</organism>
<reference evidence="4" key="1">
    <citation type="journal article" date="2014" name="Nat. Commun.">
        <title>The rainbow trout genome provides novel insights into evolution after whole-genome duplication in vertebrates.</title>
        <authorList>
            <person name="Berthelot C."/>
            <person name="Brunet F."/>
            <person name="Chalopin D."/>
            <person name="Juanchich A."/>
            <person name="Bernard M."/>
            <person name="Noel B."/>
            <person name="Bento P."/>
            <person name="Da Silva C."/>
            <person name="Labadie K."/>
            <person name="Alberti A."/>
            <person name="Aury J.M."/>
            <person name="Louis A."/>
            <person name="Dehais P."/>
            <person name="Bardou P."/>
            <person name="Montfort J."/>
            <person name="Klopp C."/>
            <person name="Cabau C."/>
            <person name="Gaspin C."/>
            <person name="Thorgaard G.H."/>
            <person name="Boussaha M."/>
            <person name="Quillet E."/>
            <person name="Guyomard R."/>
            <person name="Galiana D."/>
            <person name="Bobe J."/>
            <person name="Volff J.N."/>
            <person name="Genet C."/>
            <person name="Wincker P."/>
            <person name="Jaillon O."/>
            <person name="Roest Crollius H."/>
            <person name="Guiguen Y."/>
        </authorList>
    </citation>
    <scope>NUCLEOTIDE SEQUENCE [LARGE SCALE GENOMIC DNA]</scope>
</reference>
<dbReference type="GO" id="GO:0004725">
    <property type="term" value="F:protein tyrosine phosphatase activity"/>
    <property type="evidence" value="ECO:0007669"/>
    <property type="project" value="UniProtKB-EC"/>
</dbReference>
<name>A0A060ZIE2_ONCMY</name>
<dbReference type="AlphaFoldDB" id="A0A060ZIE2"/>
<protein>
    <recommendedName>
        <fullName evidence="1">protein-tyrosine-phosphatase</fullName>
        <ecNumber evidence="1">3.1.3.48</ecNumber>
    </recommendedName>
</protein>